<dbReference type="PANTHER" id="PTHR47169">
    <property type="entry name" value="OS01G0541250 PROTEIN"/>
    <property type="match status" value="1"/>
</dbReference>
<accession>W4H282</accession>
<dbReference type="InterPro" id="IPR036397">
    <property type="entry name" value="RNaseH_sf"/>
</dbReference>
<sequence>MKDLTSDQYRAVVDHLLLRVVQKPCKLQRGAIKDVARIFGRNRHTISEIWMRANVSLGGDLPMREIVCEEISSQKKGRVARKQKYTDLPARIRAVPAAQLKWAVDFVQPDQNVSFEDMYDYVHVDEKWFHATRIKSRLYLLPGERPPHRSTQSKRFITKDNDKCEWFDGKIGTWHFTEVVPAAPSSRNRPAGTLELRPINVTRTIYKRILIDNVIPAIKAKWPAEATRSVIIQQDNARPHVSPWDIDIVQACTSTGWSMQLKCQPPNSPDLNLLDLGFFIAIQALQQTHHSNTYKDIVNATTKAWRDVEPWSLERNFLTLQCCLCEVIACAGDNSYKIPHMKKAAFKKCGRLPESVQCSHDVVDAGCTLLAQHDLDSVMRELSLQTANDLEMSEIFTALESLEISCEDEKGV</sequence>
<dbReference type="PANTHER" id="PTHR47169:SF2">
    <property type="entry name" value="OS01G0541250 PROTEIN"/>
    <property type="match status" value="1"/>
</dbReference>
<gene>
    <name evidence="1" type="ORF">H257_02296</name>
</gene>
<organism evidence="1">
    <name type="scientific">Aphanomyces astaci</name>
    <name type="common">Crayfish plague agent</name>
    <dbReference type="NCBI Taxonomy" id="112090"/>
    <lineage>
        <taxon>Eukaryota</taxon>
        <taxon>Sar</taxon>
        <taxon>Stramenopiles</taxon>
        <taxon>Oomycota</taxon>
        <taxon>Saprolegniomycetes</taxon>
        <taxon>Saprolegniales</taxon>
        <taxon>Verrucalvaceae</taxon>
        <taxon>Aphanomyces</taxon>
    </lineage>
</organism>
<dbReference type="GeneID" id="20804292"/>
<dbReference type="EMBL" id="KI913117">
    <property type="protein sequence ID" value="ETV85691.1"/>
    <property type="molecule type" value="Genomic_DNA"/>
</dbReference>
<reference evidence="1" key="1">
    <citation type="submission" date="2013-12" db="EMBL/GenBank/DDBJ databases">
        <title>The Genome Sequence of Aphanomyces astaci APO3.</title>
        <authorList>
            <consortium name="The Broad Institute Genomics Platform"/>
            <person name="Russ C."/>
            <person name="Tyler B."/>
            <person name="van West P."/>
            <person name="Dieguez-Uribeondo J."/>
            <person name="Young S.K."/>
            <person name="Zeng Q."/>
            <person name="Gargeya S."/>
            <person name="Fitzgerald M."/>
            <person name="Abouelleil A."/>
            <person name="Alvarado L."/>
            <person name="Chapman S.B."/>
            <person name="Gainer-Dewar J."/>
            <person name="Goldberg J."/>
            <person name="Griggs A."/>
            <person name="Gujja S."/>
            <person name="Hansen M."/>
            <person name="Howarth C."/>
            <person name="Imamovic A."/>
            <person name="Ireland A."/>
            <person name="Larimer J."/>
            <person name="McCowan C."/>
            <person name="Murphy C."/>
            <person name="Pearson M."/>
            <person name="Poon T.W."/>
            <person name="Priest M."/>
            <person name="Roberts A."/>
            <person name="Saif S."/>
            <person name="Shea T."/>
            <person name="Sykes S."/>
            <person name="Wortman J."/>
            <person name="Nusbaum C."/>
            <person name="Birren B."/>
        </authorList>
    </citation>
    <scope>NUCLEOTIDE SEQUENCE [LARGE SCALE GENOMIC DNA]</scope>
    <source>
        <strain evidence="1">APO3</strain>
    </source>
</reference>
<dbReference type="GO" id="GO:0003676">
    <property type="term" value="F:nucleic acid binding"/>
    <property type="evidence" value="ECO:0007669"/>
    <property type="project" value="InterPro"/>
</dbReference>
<proteinExistence type="predicted"/>
<dbReference type="AlphaFoldDB" id="W4H282"/>
<dbReference type="OrthoDB" id="77932at2759"/>
<dbReference type="VEuPathDB" id="FungiDB:H257_02296"/>
<protein>
    <submittedName>
        <fullName evidence="1">Uncharacterized protein</fullName>
    </submittedName>
</protein>
<name>W4H282_APHAT</name>
<dbReference type="Gene3D" id="3.30.420.10">
    <property type="entry name" value="Ribonuclease H-like superfamily/Ribonuclease H"/>
    <property type="match status" value="1"/>
</dbReference>
<dbReference type="RefSeq" id="XP_009824163.1">
    <property type="nucleotide sequence ID" value="XM_009825861.1"/>
</dbReference>
<evidence type="ECO:0000313" key="1">
    <source>
        <dbReference type="EMBL" id="ETV85691.1"/>
    </source>
</evidence>